<feature type="binding site" evidence="6">
    <location>
        <begin position="330"/>
        <end position="334"/>
    </location>
    <ligand>
        <name>ATP</name>
        <dbReference type="ChEBI" id="CHEBI:30616"/>
    </ligand>
</feature>
<dbReference type="Gene3D" id="3.30.420.40">
    <property type="match status" value="2"/>
</dbReference>
<comment type="cofactor">
    <cofactor evidence="6">
        <name>Mg(2+)</name>
        <dbReference type="ChEBI" id="CHEBI:18420"/>
    </cofactor>
    <cofactor evidence="6">
        <name>Mn(2+)</name>
        <dbReference type="ChEBI" id="CHEBI:29035"/>
    </cofactor>
    <text evidence="6">Mg(2+). Can also accept Mn(2+).</text>
</comment>
<dbReference type="eggNOG" id="COG0282">
    <property type="taxonomic scope" value="Bacteria"/>
</dbReference>
<keyword evidence="6" id="KW-0460">Magnesium</keyword>
<evidence type="ECO:0000256" key="4">
    <source>
        <dbReference type="ARBA" id="ARBA00022777"/>
    </source>
</evidence>
<evidence type="ECO:0000313" key="9">
    <source>
        <dbReference type="Proteomes" id="UP000029579"/>
    </source>
</evidence>
<dbReference type="PRINTS" id="PR00471">
    <property type="entry name" value="ACETATEKNASE"/>
</dbReference>
<feature type="binding site" evidence="6">
    <location>
        <position position="90"/>
    </location>
    <ligand>
        <name>substrate</name>
    </ligand>
</feature>
<evidence type="ECO:0000256" key="6">
    <source>
        <dbReference type="HAMAP-Rule" id="MF_00020"/>
    </source>
</evidence>
<keyword evidence="6" id="KW-0963">Cytoplasm</keyword>
<evidence type="ECO:0000256" key="3">
    <source>
        <dbReference type="ARBA" id="ARBA00022741"/>
    </source>
</evidence>
<feature type="site" description="Transition state stabilizer" evidence="6">
    <location>
        <position position="179"/>
    </location>
</feature>
<feature type="binding site" evidence="6">
    <location>
        <position position="383"/>
    </location>
    <ligand>
        <name>Mg(2+)</name>
        <dbReference type="ChEBI" id="CHEBI:18420"/>
    </ligand>
</feature>
<dbReference type="GO" id="GO:0000287">
    <property type="term" value="F:magnesium ion binding"/>
    <property type="evidence" value="ECO:0007669"/>
    <property type="project" value="UniProtKB-UniRule"/>
</dbReference>
<evidence type="ECO:0000256" key="1">
    <source>
        <dbReference type="ARBA" id="ARBA00008748"/>
    </source>
</evidence>
<dbReference type="GO" id="GO:0005737">
    <property type="term" value="C:cytoplasm"/>
    <property type="evidence" value="ECO:0007669"/>
    <property type="project" value="UniProtKB-SubCell"/>
</dbReference>
<gene>
    <name evidence="6" type="primary">ackA</name>
    <name evidence="8" type="ORF">HMPREF1630_07020</name>
</gene>
<feature type="binding site" evidence="6">
    <location>
        <position position="7"/>
    </location>
    <ligand>
        <name>Mg(2+)</name>
        <dbReference type="ChEBI" id="CHEBI:18420"/>
    </ligand>
</feature>
<dbReference type="PIRSF" id="PIRSF000722">
    <property type="entry name" value="Acetate_prop_kin"/>
    <property type="match status" value="1"/>
</dbReference>
<keyword evidence="2 6" id="KW-0808">Transferase</keyword>
<dbReference type="EMBL" id="JRMW01000038">
    <property type="protein sequence ID" value="KGF03548.1"/>
    <property type="molecule type" value="Genomic_DNA"/>
</dbReference>
<evidence type="ECO:0000256" key="5">
    <source>
        <dbReference type="ARBA" id="ARBA00022840"/>
    </source>
</evidence>
<evidence type="ECO:0000256" key="2">
    <source>
        <dbReference type="ARBA" id="ARBA00022679"/>
    </source>
</evidence>
<dbReference type="GO" id="GO:0005524">
    <property type="term" value="F:ATP binding"/>
    <property type="evidence" value="ECO:0007669"/>
    <property type="project" value="UniProtKB-KW"/>
</dbReference>
<dbReference type="Pfam" id="PF00871">
    <property type="entry name" value="Acetate_kinase"/>
    <property type="match status" value="1"/>
</dbReference>
<dbReference type="PANTHER" id="PTHR21060">
    <property type="entry name" value="ACETATE KINASE"/>
    <property type="match status" value="1"/>
</dbReference>
<dbReference type="RefSeq" id="WP_037328296.1">
    <property type="nucleotide sequence ID" value="NZ_JRMW01000038.1"/>
</dbReference>
<comment type="subunit">
    <text evidence="6">Homodimer.</text>
</comment>
<dbReference type="NCBIfam" id="TIGR00016">
    <property type="entry name" value="ackA"/>
    <property type="match status" value="1"/>
</dbReference>
<evidence type="ECO:0000313" key="8">
    <source>
        <dbReference type="EMBL" id="KGF03548.1"/>
    </source>
</evidence>
<accession>A0A095X129</accession>
<feature type="active site" description="Proton donor/acceptor" evidence="6">
    <location>
        <position position="147"/>
    </location>
</feature>
<feature type="site" description="Transition state stabilizer" evidence="6">
    <location>
        <position position="240"/>
    </location>
</feature>
<comment type="subcellular location">
    <subcellularLocation>
        <location evidence="6">Cytoplasm</location>
    </subcellularLocation>
</comment>
<dbReference type="AlphaFoldDB" id="A0A095X129"/>
<proteinExistence type="inferred from homology"/>
<dbReference type="GO" id="GO:0006085">
    <property type="term" value="P:acetyl-CoA biosynthetic process"/>
    <property type="evidence" value="ECO:0007669"/>
    <property type="project" value="UniProtKB-UniRule"/>
</dbReference>
<dbReference type="GO" id="GO:0006083">
    <property type="term" value="P:acetate metabolic process"/>
    <property type="evidence" value="ECO:0007669"/>
    <property type="project" value="TreeGrafter"/>
</dbReference>
<sequence>MKVLVINCGSSSLKYQLFDMDNEEVMVKGLVERIGIEGSKLIQEKGDDKYIIEENMKDHTEAVSHVFDALVDKDHGVIADLSEIDAVGHRVVHGGEKITKSALIDKEVRAAIVEYQKFAPLHNPANLMGLEACEKLLPNVKNVAVFDTAFHQTMPKRTFLYGIDYKYYEEDAIRKYGFHGTSHNFITNKTAEALGKDVKDLNIISAHLGNGSSICAVKNGKSYDTSMGLTPLEGLVMGTRSGDIDPSAVTYIMRKDNLSPEEMENVLNKKSGVFGVSGVSSDFRDLESAAKEGNDRAQAALDMFVTRVKRYIAGYMAEIGSCDAIVFTGGIGENSIKIREDIMAGFEQFGIKIDPEKNNVRGGCHVVSTDDSKVKVMVIATNEELMIARDTKSLVEA</sequence>
<dbReference type="InterPro" id="IPR004372">
    <property type="entry name" value="Ac/propionate_kinase"/>
</dbReference>
<keyword evidence="5 6" id="KW-0067">ATP-binding</keyword>
<keyword evidence="3 6" id="KW-0547">Nucleotide-binding</keyword>
<protein>
    <recommendedName>
        <fullName evidence="6">Acetate kinase</fullName>
        <ecNumber evidence="6">2.7.2.1</ecNumber>
    </recommendedName>
    <alternativeName>
        <fullName evidence="6">Acetokinase</fullName>
    </alternativeName>
</protein>
<comment type="caution">
    <text evidence="8">The sequence shown here is derived from an EMBL/GenBank/DDBJ whole genome shotgun (WGS) entry which is preliminary data.</text>
</comment>
<dbReference type="UniPathway" id="UPA00340">
    <property type="reaction ID" value="UER00458"/>
</dbReference>
<feature type="binding site" evidence="6">
    <location>
        <position position="14"/>
    </location>
    <ligand>
        <name>ATP</name>
        <dbReference type="ChEBI" id="CHEBI:30616"/>
    </ligand>
</feature>
<comment type="similarity">
    <text evidence="1 6 7">Belongs to the acetokinase family.</text>
</comment>
<comment type="catalytic activity">
    <reaction evidence="6">
        <text>acetate + ATP = acetyl phosphate + ADP</text>
        <dbReference type="Rhea" id="RHEA:11352"/>
        <dbReference type="ChEBI" id="CHEBI:22191"/>
        <dbReference type="ChEBI" id="CHEBI:30089"/>
        <dbReference type="ChEBI" id="CHEBI:30616"/>
        <dbReference type="ChEBI" id="CHEBI:456216"/>
        <dbReference type="EC" id="2.7.2.1"/>
    </reaction>
</comment>
<dbReference type="EC" id="2.7.2.1" evidence="6"/>
<keyword evidence="4 6" id="KW-0418">Kinase</keyword>
<dbReference type="CDD" id="cd24010">
    <property type="entry name" value="ASKHA_NBD_AcK_PK"/>
    <property type="match status" value="1"/>
</dbReference>
<reference evidence="8 9" key="1">
    <citation type="submission" date="2014-07" db="EMBL/GenBank/DDBJ databases">
        <authorList>
            <person name="McCorrison J."/>
            <person name="Sanka R."/>
            <person name="Torralba M."/>
            <person name="Gillis M."/>
            <person name="Haft D.H."/>
            <person name="Methe B."/>
            <person name="Sutton G."/>
            <person name="Nelson K.E."/>
        </authorList>
    </citation>
    <scope>NUCLEOTIDE SEQUENCE [LARGE SCALE GENOMIC DNA]</scope>
    <source>
        <strain evidence="8 9">S7-1-13</strain>
    </source>
</reference>
<name>A0A095X129_9FIRM</name>
<dbReference type="PANTHER" id="PTHR21060:SF15">
    <property type="entry name" value="ACETATE KINASE-RELATED"/>
    <property type="match status" value="1"/>
</dbReference>
<dbReference type="InterPro" id="IPR043129">
    <property type="entry name" value="ATPase_NBD"/>
</dbReference>
<comment type="function">
    <text evidence="6">Catalyzes the formation of acetyl phosphate from acetate and ATP. Can also catalyze the reverse reaction.</text>
</comment>
<dbReference type="HAMAP" id="MF_00020">
    <property type="entry name" value="Acetate_kinase"/>
    <property type="match status" value="1"/>
</dbReference>
<dbReference type="GO" id="GO:0008776">
    <property type="term" value="F:acetate kinase activity"/>
    <property type="evidence" value="ECO:0007669"/>
    <property type="project" value="UniProtKB-UniRule"/>
</dbReference>
<feature type="binding site" evidence="6">
    <location>
        <begin position="282"/>
        <end position="284"/>
    </location>
    <ligand>
        <name>ATP</name>
        <dbReference type="ChEBI" id="CHEBI:30616"/>
    </ligand>
</feature>
<dbReference type="OrthoDB" id="9802453at2"/>
<organism evidence="8 9">
    <name type="scientific">Anaerococcus lactolyticus S7-1-13</name>
    <dbReference type="NCBI Taxonomy" id="1284686"/>
    <lineage>
        <taxon>Bacteria</taxon>
        <taxon>Bacillati</taxon>
        <taxon>Bacillota</taxon>
        <taxon>Tissierellia</taxon>
        <taxon>Tissierellales</taxon>
        <taxon>Peptoniphilaceae</taxon>
        <taxon>Anaerococcus</taxon>
    </lineage>
</organism>
<keyword evidence="6" id="KW-0479">Metal-binding</keyword>
<comment type="pathway">
    <text evidence="6">Metabolic intermediate biosynthesis; acetyl-CoA biosynthesis; acetyl-CoA from acetate: step 1/2.</text>
</comment>
<dbReference type="InterPro" id="IPR000890">
    <property type="entry name" value="Aliphatic_acid_kin_short-chain"/>
</dbReference>
<feature type="binding site" evidence="6">
    <location>
        <begin position="207"/>
        <end position="211"/>
    </location>
    <ligand>
        <name>ATP</name>
        <dbReference type="ChEBI" id="CHEBI:30616"/>
    </ligand>
</feature>
<dbReference type="SUPFAM" id="SSF53067">
    <property type="entry name" value="Actin-like ATPase domain"/>
    <property type="match status" value="2"/>
</dbReference>
<dbReference type="PROSITE" id="PS01076">
    <property type="entry name" value="ACETATE_KINASE_2"/>
    <property type="match status" value="1"/>
</dbReference>
<dbReference type="InterPro" id="IPR023865">
    <property type="entry name" value="Aliphatic_acid_kinase_CS"/>
</dbReference>
<evidence type="ECO:0000256" key="7">
    <source>
        <dbReference type="RuleBase" id="RU003835"/>
    </source>
</evidence>
<dbReference type="PROSITE" id="PS01075">
    <property type="entry name" value="ACETATE_KINASE_1"/>
    <property type="match status" value="1"/>
</dbReference>
<dbReference type="Proteomes" id="UP000029579">
    <property type="component" value="Unassembled WGS sequence"/>
</dbReference>